<evidence type="ECO:0000313" key="2">
    <source>
        <dbReference type="EMBL" id="PWT45444.1"/>
    </source>
</evidence>
<name>A0A317GGL2_LIMRT</name>
<reference evidence="2 3" key="1">
    <citation type="journal article" date="2018" name="Front. Microbiol.">
        <title>Comparative Genomics of the Herbivore Gut Symbiont Lactobacillus reuteri Reveals Genetic Diversity and Lifestyle Adaptation.</title>
        <authorList>
            <person name="Zhao J."/>
        </authorList>
    </citation>
    <scope>NUCLEOTIDE SEQUENCE [LARGE SCALE GENOMIC DNA]</scope>
    <source>
        <strain evidence="2 3">LR12</strain>
    </source>
</reference>
<evidence type="ECO:0000313" key="3">
    <source>
        <dbReference type="Proteomes" id="UP000245866"/>
    </source>
</evidence>
<gene>
    <name evidence="2" type="ORF">DKZ23_09690</name>
</gene>
<sequence>MQQTLLDRLFYNQDKWQECERKIAKYDAVKSTIGYTNFVIIIADWYVPAEHKFVLSTITCYFLVVIAFLIYFIVKSRKLRKERKKYASQYYECIDELIKAKIVEVHNEKI</sequence>
<keyword evidence="1" id="KW-0472">Membrane</keyword>
<feature type="transmembrane region" description="Helical" evidence="1">
    <location>
        <begin position="28"/>
        <end position="47"/>
    </location>
</feature>
<protein>
    <submittedName>
        <fullName evidence="2">Uncharacterized protein</fullName>
    </submittedName>
</protein>
<dbReference type="EMBL" id="QGHS01000184">
    <property type="protein sequence ID" value="PWT45444.1"/>
    <property type="molecule type" value="Genomic_DNA"/>
</dbReference>
<keyword evidence="1" id="KW-0812">Transmembrane</keyword>
<feature type="transmembrane region" description="Helical" evidence="1">
    <location>
        <begin position="53"/>
        <end position="74"/>
    </location>
</feature>
<keyword evidence="1" id="KW-1133">Transmembrane helix</keyword>
<dbReference type="RefSeq" id="WP_134908012.1">
    <property type="nucleotide sequence ID" value="NZ_JAJAOX010000095.1"/>
</dbReference>
<dbReference type="AlphaFoldDB" id="A0A317GGL2"/>
<evidence type="ECO:0000256" key="1">
    <source>
        <dbReference type="SAM" id="Phobius"/>
    </source>
</evidence>
<proteinExistence type="predicted"/>
<organism evidence="2 3">
    <name type="scientific">Limosilactobacillus reuteri</name>
    <name type="common">Lactobacillus reuteri</name>
    <dbReference type="NCBI Taxonomy" id="1598"/>
    <lineage>
        <taxon>Bacteria</taxon>
        <taxon>Bacillati</taxon>
        <taxon>Bacillota</taxon>
        <taxon>Bacilli</taxon>
        <taxon>Lactobacillales</taxon>
        <taxon>Lactobacillaceae</taxon>
        <taxon>Limosilactobacillus</taxon>
    </lineage>
</organism>
<accession>A0A317GGL2</accession>
<dbReference type="Proteomes" id="UP000245866">
    <property type="component" value="Unassembled WGS sequence"/>
</dbReference>
<comment type="caution">
    <text evidence="2">The sequence shown here is derived from an EMBL/GenBank/DDBJ whole genome shotgun (WGS) entry which is preliminary data.</text>
</comment>